<dbReference type="Gene3D" id="1.10.10.10">
    <property type="entry name" value="Winged helix-like DNA-binding domain superfamily/Winged helix DNA-binding domain"/>
    <property type="match status" value="1"/>
</dbReference>
<dbReference type="InterPro" id="IPR010093">
    <property type="entry name" value="SinI_DNA-bd"/>
</dbReference>
<organism evidence="2 3">
    <name type="scientific">Virgibacillus tibetensis</name>
    <dbReference type="NCBI Taxonomy" id="3042313"/>
    <lineage>
        <taxon>Bacteria</taxon>
        <taxon>Bacillati</taxon>
        <taxon>Bacillota</taxon>
        <taxon>Bacilli</taxon>
        <taxon>Bacillales</taxon>
        <taxon>Bacillaceae</taxon>
        <taxon>Virgibacillus</taxon>
    </lineage>
</organism>
<accession>A0ABU6KJ01</accession>
<gene>
    <name evidence="2" type="ORF">QGM71_17605</name>
</gene>
<dbReference type="InterPro" id="IPR041657">
    <property type="entry name" value="HTH_17"/>
</dbReference>
<evidence type="ECO:0000313" key="3">
    <source>
        <dbReference type="Proteomes" id="UP001335737"/>
    </source>
</evidence>
<evidence type="ECO:0000259" key="1">
    <source>
        <dbReference type="Pfam" id="PF12728"/>
    </source>
</evidence>
<dbReference type="RefSeq" id="WP_327608850.1">
    <property type="nucleotide sequence ID" value="NZ_JARZFX010000012.1"/>
</dbReference>
<dbReference type="SUPFAM" id="SSF46955">
    <property type="entry name" value="Putative DNA-binding domain"/>
    <property type="match status" value="1"/>
</dbReference>
<dbReference type="InterPro" id="IPR009061">
    <property type="entry name" value="DNA-bd_dom_put_sf"/>
</dbReference>
<proteinExistence type="predicted"/>
<dbReference type="Pfam" id="PF12728">
    <property type="entry name" value="HTH_17"/>
    <property type="match status" value="1"/>
</dbReference>
<dbReference type="NCBIfam" id="TIGR01764">
    <property type="entry name" value="excise"/>
    <property type="match status" value="1"/>
</dbReference>
<dbReference type="Proteomes" id="UP001335737">
    <property type="component" value="Unassembled WGS sequence"/>
</dbReference>
<name>A0ABU6KJ01_9BACI</name>
<reference evidence="2 3" key="1">
    <citation type="journal article" date="2024" name="Int. J. Syst. Evol. Microbiol.">
        <title>Virgibacillus tibetensis sp. nov., isolated from salt lake on the Tibetan Plateau of China.</title>
        <authorList>
            <person name="Phurbu D."/>
            <person name="Liu Z.-X."/>
            <person name="Wang R."/>
            <person name="Zheng Y.-Y."/>
            <person name="Liu H.-C."/>
            <person name="Zhou Y.-G."/>
            <person name="Yu Y.-J."/>
            <person name="Li A.-H."/>
        </authorList>
    </citation>
    <scope>NUCLEOTIDE SEQUENCE [LARGE SCALE GENOMIC DNA]</scope>
    <source>
        <strain evidence="2 3">C22-A2</strain>
    </source>
</reference>
<sequence length="58" mass="6802">MEIKPMTVKELAVYLGVHTDTIYKMARQNELPHFRVRGKILFTQVAVNAWIREQELTS</sequence>
<dbReference type="EMBL" id="JARZFX010000012">
    <property type="protein sequence ID" value="MEC5425301.1"/>
    <property type="molecule type" value="Genomic_DNA"/>
</dbReference>
<evidence type="ECO:0000313" key="2">
    <source>
        <dbReference type="EMBL" id="MEC5425301.1"/>
    </source>
</evidence>
<comment type="caution">
    <text evidence="2">The sequence shown here is derived from an EMBL/GenBank/DDBJ whole genome shotgun (WGS) entry which is preliminary data.</text>
</comment>
<dbReference type="InterPro" id="IPR036388">
    <property type="entry name" value="WH-like_DNA-bd_sf"/>
</dbReference>
<protein>
    <submittedName>
        <fullName evidence="2">Helix-turn-helix domain-containing protein</fullName>
    </submittedName>
</protein>
<feature type="domain" description="Helix-turn-helix" evidence="1">
    <location>
        <begin position="6"/>
        <end position="54"/>
    </location>
</feature>
<keyword evidence="3" id="KW-1185">Reference proteome</keyword>